<protein>
    <submittedName>
        <fullName evidence="2">Sodium-dependent phosphate transporter</fullName>
    </submittedName>
</protein>
<proteinExistence type="predicted"/>
<organism evidence="2 3">
    <name type="scientific">Operophtera brumata</name>
    <name type="common">Winter moth</name>
    <name type="synonym">Phalaena brumata</name>
    <dbReference type="NCBI Taxonomy" id="104452"/>
    <lineage>
        <taxon>Eukaryota</taxon>
        <taxon>Metazoa</taxon>
        <taxon>Ecdysozoa</taxon>
        <taxon>Arthropoda</taxon>
        <taxon>Hexapoda</taxon>
        <taxon>Insecta</taxon>
        <taxon>Pterygota</taxon>
        <taxon>Neoptera</taxon>
        <taxon>Endopterygota</taxon>
        <taxon>Lepidoptera</taxon>
        <taxon>Glossata</taxon>
        <taxon>Ditrysia</taxon>
        <taxon>Geometroidea</taxon>
        <taxon>Geometridae</taxon>
        <taxon>Larentiinae</taxon>
        <taxon>Operophtera</taxon>
    </lineage>
</organism>
<evidence type="ECO:0000313" key="3">
    <source>
        <dbReference type="Proteomes" id="UP000037510"/>
    </source>
</evidence>
<gene>
    <name evidence="2" type="ORF">OBRU01_17200</name>
</gene>
<name>A0A0L7L138_OPEBR</name>
<dbReference type="STRING" id="104452.A0A0L7L138"/>
<keyword evidence="1" id="KW-1133">Transmembrane helix</keyword>
<dbReference type="EMBL" id="JTDY01003667">
    <property type="protein sequence ID" value="KOB69182.1"/>
    <property type="molecule type" value="Genomic_DNA"/>
</dbReference>
<sequence length="94" mass="9991">MSMKGYINDSCGLVALSNKHTAAVIVIVSVGGALGVRHVQVLMLFLAMLLSFAMRVNMSMAIVAMTDTTNENVCTHILLSKSVSLVPLTVRVGQ</sequence>
<accession>A0A0L7L138</accession>
<dbReference type="Proteomes" id="UP000037510">
    <property type="component" value="Unassembled WGS sequence"/>
</dbReference>
<evidence type="ECO:0000313" key="2">
    <source>
        <dbReference type="EMBL" id="KOB69182.1"/>
    </source>
</evidence>
<dbReference type="AlphaFoldDB" id="A0A0L7L138"/>
<keyword evidence="3" id="KW-1185">Reference proteome</keyword>
<keyword evidence="1" id="KW-0812">Transmembrane</keyword>
<comment type="caution">
    <text evidence="2">The sequence shown here is derived from an EMBL/GenBank/DDBJ whole genome shotgun (WGS) entry which is preliminary data.</text>
</comment>
<evidence type="ECO:0000256" key="1">
    <source>
        <dbReference type="SAM" id="Phobius"/>
    </source>
</evidence>
<reference evidence="2 3" key="1">
    <citation type="journal article" date="2015" name="Genome Biol. Evol.">
        <title>The genome of winter moth (Operophtera brumata) provides a genomic perspective on sexual dimorphism and phenology.</title>
        <authorList>
            <person name="Derks M.F."/>
            <person name="Smit S."/>
            <person name="Salis L."/>
            <person name="Schijlen E."/>
            <person name="Bossers A."/>
            <person name="Mateman C."/>
            <person name="Pijl A.S."/>
            <person name="de Ridder D."/>
            <person name="Groenen M.A."/>
            <person name="Visser M.E."/>
            <person name="Megens H.J."/>
        </authorList>
    </citation>
    <scope>NUCLEOTIDE SEQUENCE [LARGE SCALE GENOMIC DNA]</scope>
    <source>
        <strain evidence="2">WM2013NL</strain>
        <tissue evidence="2">Head and thorax</tissue>
    </source>
</reference>
<keyword evidence="1" id="KW-0472">Membrane</keyword>
<feature type="transmembrane region" description="Helical" evidence="1">
    <location>
        <begin position="22"/>
        <end position="50"/>
    </location>
</feature>